<keyword evidence="2" id="KW-1185">Reference proteome</keyword>
<dbReference type="GO" id="GO:0006405">
    <property type="term" value="P:RNA export from nucleus"/>
    <property type="evidence" value="ECO:0007669"/>
    <property type="project" value="InterPro"/>
</dbReference>
<dbReference type="Gene3D" id="2.130.10.10">
    <property type="entry name" value="YVTN repeat-like/Quinoprotein amine dehydrogenase"/>
    <property type="match status" value="1"/>
</dbReference>
<gene>
    <name evidence="1" type="ORF">CYMTET_16861</name>
</gene>
<dbReference type="PANTHER" id="PTHR34418">
    <property type="entry name" value="NUCLEAR PORE COMPLEX PROTEIN NUP214 ISOFORM X1"/>
    <property type="match status" value="1"/>
</dbReference>
<protein>
    <submittedName>
        <fullName evidence="1">Uncharacterized protein</fullName>
    </submittedName>
</protein>
<dbReference type="InterPro" id="IPR044694">
    <property type="entry name" value="NUP214"/>
</dbReference>
<dbReference type="SUPFAM" id="SSF117289">
    <property type="entry name" value="Nucleoporin domain"/>
    <property type="match status" value="1"/>
</dbReference>
<sequence length="537" mass="55312">MTEIVLSDISEVEEETSDILFHSIGEFCVNPSRDLQGSRIAAYAKRLDTCSKYGVTAFADAKGVYVGMTTEILSAAAELKLAAQVPGSAEVAPPQEGLDLDGVYEETSLARDPLLPASTVTTVRLEGVSIVSFSGDGILLAACTGGTLQVYEVYDLVQGRTEAAARWDLTEGGSGEIKSVSWNPKKGVLVAVTTGGKLHHVSYSGAGRLMVCCDVHGSEEREVGAATFSPDGTLLCYSWGDRVVVAGGSAPFVERWSMRLPEELSAHTIGWVEAGSLLLGCSYEDPEDSFDDRHKLLRVHHFEGSLETGCALEVIDYMDGLLGADDKEYELMRGKGASLGFAAAVTGWGLAVTAQRMSAALAVVRYSGTPASLVPEEEGQGAVLPMTADGDECYVVGLAVDTSSLGVTVTHPGDAAPLPSSPVLLVALSDGRVTMFSFGRTDRSAYTGTLVAAPIPLPPVSVVPPSPSPGELPSAMPVPPPATSAATGAAFGSTTFPVAATGAAFGSTTFPVAATGAAFGSTTVPVAATGGAFGSNS</sequence>
<name>A0AAE0GBC3_9CHLO</name>
<evidence type="ECO:0000313" key="1">
    <source>
        <dbReference type="EMBL" id="KAK3274987.1"/>
    </source>
</evidence>
<dbReference type="PANTHER" id="PTHR34418:SF3">
    <property type="entry name" value="NUCLEAR PORE COMPLEX PROTEIN NUP214"/>
    <property type="match status" value="1"/>
</dbReference>
<dbReference type="InterPro" id="IPR015943">
    <property type="entry name" value="WD40/YVTN_repeat-like_dom_sf"/>
</dbReference>
<proteinExistence type="predicted"/>
<accession>A0AAE0GBC3</accession>
<dbReference type="AlphaFoldDB" id="A0AAE0GBC3"/>
<comment type="caution">
    <text evidence="1">The sequence shown here is derived from an EMBL/GenBank/DDBJ whole genome shotgun (WGS) entry which is preliminary data.</text>
</comment>
<dbReference type="Proteomes" id="UP001190700">
    <property type="component" value="Unassembled WGS sequence"/>
</dbReference>
<organism evidence="1 2">
    <name type="scientific">Cymbomonas tetramitiformis</name>
    <dbReference type="NCBI Taxonomy" id="36881"/>
    <lineage>
        <taxon>Eukaryota</taxon>
        <taxon>Viridiplantae</taxon>
        <taxon>Chlorophyta</taxon>
        <taxon>Pyramimonadophyceae</taxon>
        <taxon>Pyramimonadales</taxon>
        <taxon>Pyramimonadaceae</taxon>
        <taxon>Cymbomonas</taxon>
    </lineage>
</organism>
<dbReference type="GO" id="GO:0017056">
    <property type="term" value="F:structural constituent of nuclear pore"/>
    <property type="evidence" value="ECO:0007669"/>
    <property type="project" value="InterPro"/>
</dbReference>
<dbReference type="EMBL" id="LGRX02007455">
    <property type="protein sequence ID" value="KAK3274987.1"/>
    <property type="molecule type" value="Genomic_DNA"/>
</dbReference>
<reference evidence="1 2" key="1">
    <citation type="journal article" date="2015" name="Genome Biol. Evol.">
        <title>Comparative Genomics of a Bacterivorous Green Alga Reveals Evolutionary Causalities and Consequences of Phago-Mixotrophic Mode of Nutrition.</title>
        <authorList>
            <person name="Burns J.A."/>
            <person name="Paasch A."/>
            <person name="Narechania A."/>
            <person name="Kim E."/>
        </authorList>
    </citation>
    <scope>NUCLEOTIDE SEQUENCE [LARGE SCALE GENOMIC DNA]</scope>
    <source>
        <strain evidence="1 2">PLY_AMNH</strain>
    </source>
</reference>
<evidence type="ECO:0000313" key="2">
    <source>
        <dbReference type="Proteomes" id="UP001190700"/>
    </source>
</evidence>